<comment type="subcellular location">
    <subcellularLocation>
        <location evidence="1 7">Secreted</location>
    </subcellularLocation>
</comment>
<keyword evidence="4 7" id="KW-0964">Secreted</keyword>
<comment type="similarity">
    <text evidence="2 7">Belongs to the plant cysteine rich small secretory peptide family. Epidermal patterning factor subfamily.</text>
</comment>
<dbReference type="EMBL" id="EQ974044">
    <property type="protein sequence ID" value="EEF34910.1"/>
    <property type="molecule type" value="Genomic_DNA"/>
</dbReference>
<gene>
    <name evidence="9" type="ORF">RCOM_0175570</name>
</gene>
<evidence type="ECO:0000313" key="10">
    <source>
        <dbReference type="Proteomes" id="UP000008311"/>
    </source>
</evidence>
<name>B9SNE3_RICCO</name>
<evidence type="ECO:0000256" key="6">
    <source>
        <dbReference type="ARBA" id="ARBA00023157"/>
    </source>
</evidence>
<feature type="signal peptide" evidence="7">
    <location>
        <begin position="1"/>
        <end position="23"/>
    </location>
</feature>
<protein>
    <recommendedName>
        <fullName evidence="7">Epidermal patterning factor-like protein</fullName>
    </recommendedName>
</protein>
<dbReference type="Proteomes" id="UP000008311">
    <property type="component" value="Unassembled WGS sequence"/>
</dbReference>
<keyword evidence="5 7" id="KW-0732">Signal</keyword>
<dbReference type="Pfam" id="PF17181">
    <property type="entry name" value="EPF"/>
    <property type="match status" value="1"/>
</dbReference>
<dbReference type="GO" id="GO:0005576">
    <property type="term" value="C:extracellular region"/>
    <property type="evidence" value="ECO:0007669"/>
    <property type="project" value="UniProtKB-SubCell"/>
</dbReference>
<dbReference type="GO" id="GO:0010052">
    <property type="term" value="P:guard cell differentiation"/>
    <property type="evidence" value="ECO:0000318"/>
    <property type="project" value="GO_Central"/>
</dbReference>
<evidence type="ECO:0000256" key="8">
    <source>
        <dbReference type="SAM" id="MobiDB-lite"/>
    </source>
</evidence>
<dbReference type="PANTHER" id="PTHR33109">
    <property type="entry name" value="EPIDERMAL PATTERNING FACTOR-LIKE PROTEIN 4"/>
    <property type="match status" value="1"/>
</dbReference>
<keyword evidence="10" id="KW-1185">Reference proteome</keyword>
<evidence type="ECO:0000313" key="9">
    <source>
        <dbReference type="EMBL" id="EEF34910.1"/>
    </source>
</evidence>
<proteinExistence type="inferred from homology"/>
<dbReference type="InterPro" id="IPR039455">
    <property type="entry name" value="EPFL"/>
</dbReference>
<keyword evidence="6" id="KW-1015">Disulfide bond</keyword>
<organism evidence="9 10">
    <name type="scientific">Ricinus communis</name>
    <name type="common">Castor bean</name>
    <dbReference type="NCBI Taxonomy" id="3988"/>
    <lineage>
        <taxon>Eukaryota</taxon>
        <taxon>Viridiplantae</taxon>
        <taxon>Streptophyta</taxon>
        <taxon>Embryophyta</taxon>
        <taxon>Tracheophyta</taxon>
        <taxon>Spermatophyta</taxon>
        <taxon>Magnoliopsida</taxon>
        <taxon>eudicotyledons</taxon>
        <taxon>Gunneridae</taxon>
        <taxon>Pentapetalae</taxon>
        <taxon>rosids</taxon>
        <taxon>fabids</taxon>
        <taxon>Malpighiales</taxon>
        <taxon>Euphorbiaceae</taxon>
        <taxon>Acalyphoideae</taxon>
        <taxon>Acalypheae</taxon>
        <taxon>Ricinus</taxon>
    </lineage>
</organism>
<sequence>MVKRTSMATILLTVLLFITLTHSSLVHSRELAHSDHSPSPAPMVGGEIAKRRGDGRAKKGSFPARCHSKCNQCNPCLPVEVSIRSMELKEKEYYYPQVWKCMCGDDIFSP</sequence>
<reference evidence="10" key="1">
    <citation type="journal article" date="2010" name="Nat. Biotechnol.">
        <title>Draft genome sequence of the oilseed species Ricinus communis.</title>
        <authorList>
            <person name="Chan A.P."/>
            <person name="Crabtree J."/>
            <person name="Zhao Q."/>
            <person name="Lorenzi H."/>
            <person name="Orvis J."/>
            <person name="Puiu D."/>
            <person name="Melake-Berhan A."/>
            <person name="Jones K.M."/>
            <person name="Redman J."/>
            <person name="Chen G."/>
            <person name="Cahoon E.B."/>
            <person name="Gedil M."/>
            <person name="Stanke M."/>
            <person name="Haas B.J."/>
            <person name="Wortman J.R."/>
            <person name="Fraser-Liggett C.M."/>
            <person name="Ravel J."/>
            <person name="Rabinowicz P.D."/>
        </authorList>
    </citation>
    <scope>NUCLEOTIDE SEQUENCE [LARGE SCALE GENOMIC DNA]</scope>
    <source>
        <strain evidence="10">cv. Hale</strain>
    </source>
</reference>
<dbReference type="eggNOG" id="ENOG502S706">
    <property type="taxonomic scope" value="Eukaryota"/>
</dbReference>
<evidence type="ECO:0000256" key="4">
    <source>
        <dbReference type="ARBA" id="ARBA00022525"/>
    </source>
</evidence>
<feature type="chain" id="PRO_5027147504" description="Epidermal patterning factor-like protein" evidence="7">
    <location>
        <begin position="24"/>
        <end position="110"/>
    </location>
</feature>
<comment type="function">
    <text evidence="7">Controls stomatal patterning.</text>
</comment>
<dbReference type="PANTHER" id="PTHR33109:SF49">
    <property type="entry name" value="EPIDERMAL PATTERNING FACTOR-LIKE PROTEIN"/>
    <property type="match status" value="1"/>
</dbReference>
<evidence type="ECO:0000256" key="2">
    <source>
        <dbReference type="ARBA" id="ARBA00008127"/>
    </source>
</evidence>
<evidence type="ECO:0000256" key="7">
    <source>
        <dbReference type="RuleBase" id="RU367102"/>
    </source>
</evidence>
<keyword evidence="3 7" id="KW-0217">Developmental protein</keyword>
<dbReference type="InParanoid" id="B9SNE3"/>
<evidence type="ECO:0000256" key="5">
    <source>
        <dbReference type="ARBA" id="ARBA00022729"/>
    </source>
</evidence>
<feature type="region of interest" description="Disordered" evidence="8">
    <location>
        <begin position="31"/>
        <end position="60"/>
    </location>
</feature>
<accession>B9SNE3</accession>
<dbReference type="STRING" id="3988.B9SNE3"/>
<feature type="compositionally biased region" description="Basic and acidic residues" evidence="8">
    <location>
        <begin position="48"/>
        <end position="57"/>
    </location>
</feature>
<dbReference type="AlphaFoldDB" id="B9SNE3"/>
<evidence type="ECO:0000256" key="3">
    <source>
        <dbReference type="ARBA" id="ARBA00022473"/>
    </source>
</evidence>
<evidence type="ECO:0000256" key="1">
    <source>
        <dbReference type="ARBA" id="ARBA00004613"/>
    </source>
</evidence>